<protein>
    <submittedName>
        <fullName evidence="1">Uncharacterized protein</fullName>
    </submittedName>
</protein>
<keyword evidence="2" id="KW-1185">Reference proteome</keyword>
<proteinExistence type="predicted"/>
<dbReference type="AlphaFoldDB" id="A0AAE0L452"/>
<name>A0AAE0L452_9CHLO</name>
<gene>
    <name evidence="1" type="ORF">CYMTET_20467</name>
</gene>
<organism evidence="1 2">
    <name type="scientific">Cymbomonas tetramitiformis</name>
    <dbReference type="NCBI Taxonomy" id="36881"/>
    <lineage>
        <taxon>Eukaryota</taxon>
        <taxon>Viridiplantae</taxon>
        <taxon>Chlorophyta</taxon>
        <taxon>Pyramimonadophyceae</taxon>
        <taxon>Pyramimonadales</taxon>
        <taxon>Pyramimonadaceae</taxon>
        <taxon>Cymbomonas</taxon>
    </lineage>
</organism>
<dbReference type="EMBL" id="LGRX02009963">
    <property type="protein sequence ID" value="KAK3271172.1"/>
    <property type="molecule type" value="Genomic_DNA"/>
</dbReference>
<accession>A0AAE0L452</accession>
<comment type="caution">
    <text evidence="1">The sequence shown here is derived from an EMBL/GenBank/DDBJ whole genome shotgun (WGS) entry which is preliminary data.</text>
</comment>
<reference evidence="1 2" key="1">
    <citation type="journal article" date="2015" name="Genome Biol. Evol.">
        <title>Comparative Genomics of a Bacterivorous Green Alga Reveals Evolutionary Causalities and Consequences of Phago-Mixotrophic Mode of Nutrition.</title>
        <authorList>
            <person name="Burns J.A."/>
            <person name="Paasch A."/>
            <person name="Narechania A."/>
            <person name="Kim E."/>
        </authorList>
    </citation>
    <scope>NUCLEOTIDE SEQUENCE [LARGE SCALE GENOMIC DNA]</scope>
    <source>
        <strain evidence="1 2">PLY_AMNH</strain>
    </source>
</reference>
<sequence>MPRCLDALLWRPVEIVSWSVSRGGFPVRMVAVELGYGEVATEGPLPGAGFARLVEFIEILAEHVVKKVARSDALQVLTIKKSPKVGFLCCEAVEEAPQEKQKGFKAFSDPPKVILRGKHLTNDFCVCFDVD</sequence>
<dbReference type="Proteomes" id="UP001190700">
    <property type="component" value="Unassembled WGS sequence"/>
</dbReference>
<evidence type="ECO:0000313" key="1">
    <source>
        <dbReference type="EMBL" id="KAK3271172.1"/>
    </source>
</evidence>
<evidence type="ECO:0000313" key="2">
    <source>
        <dbReference type="Proteomes" id="UP001190700"/>
    </source>
</evidence>